<proteinExistence type="predicted"/>
<reference evidence="1 2" key="1">
    <citation type="submission" date="2023-11" db="EMBL/GenBank/DDBJ databases">
        <title>Coraliomargarita sp. nov., isolated from marine algae.</title>
        <authorList>
            <person name="Lee J.K."/>
            <person name="Baek J.H."/>
            <person name="Kim J.M."/>
            <person name="Choi D.G."/>
            <person name="Jeon C.O."/>
        </authorList>
    </citation>
    <scope>NUCLEOTIDE SEQUENCE [LARGE SCALE GENOMIC DNA]</scope>
    <source>
        <strain evidence="1 2">J2-16</strain>
    </source>
</reference>
<name>A0ABZ0RL03_9BACT</name>
<organism evidence="1 2">
    <name type="scientific">Coraliomargarita algicola</name>
    <dbReference type="NCBI Taxonomy" id="3092156"/>
    <lineage>
        <taxon>Bacteria</taxon>
        <taxon>Pseudomonadati</taxon>
        <taxon>Verrucomicrobiota</taxon>
        <taxon>Opitutia</taxon>
        <taxon>Puniceicoccales</taxon>
        <taxon>Coraliomargaritaceae</taxon>
        <taxon>Coraliomargarita</taxon>
    </lineage>
</organism>
<protein>
    <submittedName>
        <fullName evidence="1">Uncharacterized protein</fullName>
    </submittedName>
</protein>
<evidence type="ECO:0000313" key="1">
    <source>
        <dbReference type="EMBL" id="WPJ95826.1"/>
    </source>
</evidence>
<dbReference type="Proteomes" id="UP001324993">
    <property type="component" value="Chromosome"/>
</dbReference>
<keyword evidence="2" id="KW-1185">Reference proteome</keyword>
<sequence length="121" mass="13655">MAKISDYTLMPAHMRTPFGTDSFSENRLSLAKPFNFMQDCQVMQIDCSGMGWASADSKARDEWSWKTLLYDLEADPQQALPISNTDVEAYMTELLLANMEASDAPREQYLRLDLKAPASAH</sequence>
<dbReference type="EMBL" id="CP138858">
    <property type="protein sequence ID" value="WPJ95826.1"/>
    <property type="molecule type" value="Genomic_DNA"/>
</dbReference>
<evidence type="ECO:0000313" key="2">
    <source>
        <dbReference type="Proteomes" id="UP001324993"/>
    </source>
</evidence>
<dbReference type="RefSeq" id="WP_319832702.1">
    <property type="nucleotide sequence ID" value="NZ_CP138858.1"/>
</dbReference>
<accession>A0ABZ0RL03</accession>
<gene>
    <name evidence="1" type="ORF">SH580_20625</name>
</gene>